<protein>
    <recommendedName>
        <fullName evidence="4">Rhamnogalacturonan lyase domain-containing protein</fullName>
    </recommendedName>
</protein>
<dbReference type="InterPro" id="IPR008972">
    <property type="entry name" value="Cupredoxin"/>
</dbReference>
<dbReference type="InterPro" id="IPR008969">
    <property type="entry name" value="CarboxyPept-like_regulatory"/>
</dbReference>
<dbReference type="SUPFAM" id="SSF49503">
    <property type="entry name" value="Cupredoxins"/>
    <property type="match status" value="1"/>
</dbReference>
<sequence length="239" mass="26022">MRKRHFFSEYFITAALITMASPALSYEVSAVTGGGSIEGVIVYRGTVPTQKIIPTKDVEVCGEPREEPLIRVGANQAVESAVVYLVEVASGKDWPAAGKTPELDNEKCRFVPEVQVIAPGPLDVVNSDPMLHNTHGYYGKRTAFNLALPNQGQRIPTELPRPGTVRIDCDAHGWMEGWIYVVDNPYYAVTGADGKFSITDIPPGDYKLVAVQPFIGPMEVSVSVEGGKATKLDIELMKK</sequence>
<feature type="signal peptide" evidence="1">
    <location>
        <begin position="1"/>
        <end position="25"/>
    </location>
</feature>
<organism evidence="2 3">
    <name type="scientific">Rhizobium fredii</name>
    <name type="common">Sinorhizobium fredii</name>
    <dbReference type="NCBI Taxonomy" id="380"/>
    <lineage>
        <taxon>Bacteria</taxon>
        <taxon>Pseudomonadati</taxon>
        <taxon>Pseudomonadota</taxon>
        <taxon>Alphaproteobacteria</taxon>
        <taxon>Hyphomicrobiales</taxon>
        <taxon>Rhizobiaceae</taxon>
        <taxon>Sinorhizobium/Ensifer group</taxon>
        <taxon>Sinorhizobium</taxon>
    </lineage>
</organism>
<accession>A0A2A6LQY6</accession>
<reference evidence="2 3" key="1">
    <citation type="submission" date="2017-09" db="EMBL/GenBank/DDBJ databases">
        <title>Comparative genomics of rhizobia isolated from Phaseolus vulgaris in China.</title>
        <authorList>
            <person name="Tong W."/>
        </authorList>
    </citation>
    <scope>NUCLEOTIDE SEQUENCE [LARGE SCALE GENOMIC DNA]</scope>
    <source>
        <strain evidence="2 3">PCH1</strain>
    </source>
</reference>
<dbReference type="Proteomes" id="UP000220353">
    <property type="component" value="Unassembled WGS sequence"/>
</dbReference>
<evidence type="ECO:0008006" key="4">
    <source>
        <dbReference type="Google" id="ProtNLM"/>
    </source>
</evidence>
<evidence type="ECO:0000313" key="2">
    <source>
        <dbReference type="EMBL" id="PDT44700.1"/>
    </source>
</evidence>
<dbReference type="SUPFAM" id="SSF49464">
    <property type="entry name" value="Carboxypeptidase regulatory domain-like"/>
    <property type="match status" value="1"/>
</dbReference>
<keyword evidence="1" id="KW-0732">Signal</keyword>
<evidence type="ECO:0000313" key="3">
    <source>
        <dbReference type="Proteomes" id="UP000220353"/>
    </source>
</evidence>
<dbReference type="RefSeq" id="WP_042777181.1">
    <property type="nucleotide sequence ID" value="NZ_NWTC01000029.1"/>
</dbReference>
<evidence type="ECO:0000256" key="1">
    <source>
        <dbReference type="SAM" id="SignalP"/>
    </source>
</evidence>
<gene>
    <name evidence="2" type="ORF">CO661_27715</name>
</gene>
<comment type="caution">
    <text evidence="2">The sequence shown here is derived from an EMBL/GenBank/DDBJ whole genome shotgun (WGS) entry which is preliminary data.</text>
</comment>
<proteinExistence type="predicted"/>
<dbReference type="Gene3D" id="2.60.40.1120">
    <property type="entry name" value="Carboxypeptidase-like, regulatory domain"/>
    <property type="match status" value="1"/>
</dbReference>
<dbReference type="EMBL" id="NWTC01000029">
    <property type="protein sequence ID" value="PDT44700.1"/>
    <property type="molecule type" value="Genomic_DNA"/>
</dbReference>
<dbReference type="AlphaFoldDB" id="A0A2A6LQY6"/>
<name>A0A2A6LQY6_RHIFR</name>
<feature type="chain" id="PRO_5012405046" description="Rhamnogalacturonan lyase domain-containing protein" evidence="1">
    <location>
        <begin position="26"/>
        <end position="239"/>
    </location>
</feature>